<protein>
    <submittedName>
        <fullName evidence="2">Uncharacterized protein</fullName>
    </submittedName>
</protein>
<reference evidence="2" key="2">
    <citation type="submission" date="2021-02" db="EMBL/GenBank/DDBJ databases">
        <authorList>
            <person name="Kimball J.A."/>
            <person name="Haas M.W."/>
            <person name="Macchietto M."/>
            <person name="Kono T."/>
            <person name="Duquette J."/>
            <person name="Shao M."/>
        </authorList>
    </citation>
    <scope>NUCLEOTIDE SEQUENCE</scope>
    <source>
        <tissue evidence="2">Fresh leaf tissue</tissue>
    </source>
</reference>
<feature type="region of interest" description="Disordered" evidence="1">
    <location>
        <begin position="1"/>
        <end position="31"/>
    </location>
</feature>
<evidence type="ECO:0000313" key="2">
    <source>
        <dbReference type="EMBL" id="KAG8047848.1"/>
    </source>
</evidence>
<dbReference type="EMBL" id="JAAALK010000290">
    <property type="protein sequence ID" value="KAG8047848.1"/>
    <property type="molecule type" value="Genomic_DNA"/>
</dbReference>
<name>A0A8J5RD24_ZIZPA</name>
<organism evidence="2 3">
    <name type="scientific">Zizania palustris</name>
    <name type="common">Northern wild rice</name>
    <dbReference type="NCBI Taxonomy" id="103762"/>
    <lineage>
        <taxon>Eukaryota</taxon>
        <taxon>Viridiplantae</taxon>
        <taxon>Streptophyta</taxon>
        <taxon>Embryophyta</taxon>
        <taxon>Tracheophyta</taxon>
        <taxon>Spermatophyta</taxon>
        <taxon>Magnoliopsida</taxon>
        <taxon>Liliopsida</taxon>
        <taxon>Poales</taxon>
        <taxon>Poaceae</taxon>
        <taxon>BOP clade</taxon>
        <taxon>Oryzoideae</taxon>
        <taxon>Oryzeae</taxon>
        <taxon>Zizaniinae</taxon>
        <taxon>Zizania</taxon>
    </lineage>
</organism>
<dbReference type="Proteomes" id="UP000729402">
    <property type="component" value="Unassembled WGS sequence"/>
</dbReference>
<evidence type="ECO:0000256" key="1">
    <source>
        <dbReference type="SAM" id="MobiDB-lite"/>
    </source>
</evidence>
<feature type="compositionally biased region" description="Basic and acidic residues" evidence="1">
    <location>
        <begin position="12"/>
        <end position="21"/>
    </location>
</feature>
<keyword evidence="3" id="KW-1185">Reference proteome</keyword>
<gene>
    <name evidence="2" type="ORF">GUJ93_ZPchr0008g12106</name>
</gene>
<reference evidence="2" key="1">
    <citation type="journal article" date="2021" name="bioRxiv">
        <title>Whole Genome Assembly and Annotation of Northern Wild Rice, Zizania palustris L., Supports a Whole Genome Duplication in the Zizania Genus.</title>
        <authorList>
            <person name="Haas M."/>
            <person name="Kono T."/>
            <person name="Macchietto M."/>
            <person name="Millas R."/>
            <person name="McGilp L."/>
            <person name="Shao M."/>
            <person name="Duquette J."/>
            <person name="Hirsch C.N."/>
            <person name="Kimball J."/>
        </authorList>
    </citation>
    <scope>NUCLEOTIDE SEQUENCE</scope>
    <source>
        <tissue evidence="2">Fresh leaf tissue</tissue>
    </source>
</reference>
<sequence>MVASAIKQGGHNIDKDNDRNMSSKASRHLRRPRGKCYNYGIRGHLTCDCCKTKEKAMWGDVTEEPTLR</sequence>
<comment type="caution">
    <text evidence="2">The sequence shown here is derived from an EMBL/GenBank/DDBJ whole genome shotgun (WGS) entry which is preliminary data.</text>
</comment>
<dbReference type="AlphaFoldDB" id="A0A8J5RD24"/>
<evidence type="ECO:0000313" key="3">
    <source>
        <dbReference type="Proteomes" id="UP000729402"/>
    </source>
</evidence>
<proteinExistence type="predicted"/>
<accession>A0A8J5RD24</accession>